<dbReference type="GO" id="GO:0043565">
    <property type="term" value="F:sequence-specific DNA binding"/>
    <property type="evidence" value="ECO:0007669"/>
    <property type="project" value="InterPro"/>
</dbReference>
<comment type="caution">
    <text evidence="5">The sequence shown here is derived from an EMBL/GenBank/DDBJ whole genome shotgun (WGS) entry which is preliminary data.</text>
</comment>
<keyword evidence="1" id="KW-0805">Transcription regulation</keyword>
<dbReference type="Proteomes" id="UP000490980">
    <property type="component" value="Unassembled WGS sequence"/>
</dbReference>
<evidence type="ECO:0000259" key="4">
    <source>
        <dbReference type="PROSITE" id="PS01124"/>
    </source>
</evidence>
<dbReference type="SUPFAM" id="SSF51182">
    <property type="entry name" value="RmlC-like cupins"/>
    <property type="match status" value="1"/>
</dbReference>
<dbReference type="PANTHER" id="PTHR11019">
    <property type="entry name" value="HTH-TYPE TRANSCRIPTIONAL REGULATOR NIMR"/>
    <property type="match status" value="1"/>
</dbReference>
<keyword evidence="6" id="KW-1185">Reference proteome</keyword>
<dbReference type="Pfam" id="PF02311">
    <property type="entry name" value="AraC_binding"/>
    <property type="match status" value="1"/>
</dbReference>
<evidence type="ECO:0000256" key="2">
    <source>
        <dbReference type="ARBA" id="ARBA00023125"/>
    </source>
</evidence>
<dbReference type="Gene3D" id="1.10.10.60">
    <property type="entry name" value="Homeodomain-like"/>
    <property type="match status" value="1"/>
</dbReference>
<dbReference type="InterPro" id="IPR011051">
    <property type="entry name" value="RmlC_Cupin_sf"/>
</dbReference>
<accession>A0A7X5U6M5</accession>
<evidence type="ECO:0000313" key="5">
    <source>
        <dbReference type="EMBL" id="NII04797.1"/>
    </source>
</evidence>
<dbReference type="GO" id="GO:0003700">
    <property type="term" value="F:DNA-binding transcription factor activity"/>
    <property type="evidence" value="ECO:0007669"/>
    <property type="project" value="InterPro"/>
</dbReference>
<dbReference type="AlphaFoldDB" id="A0A7X5U6M5"/>
<dbReference type="SUPFAM" id="SSF46689">
    <property type="entry name" value="Homeodomain-like"/>
    <property type="match status" value="1"/>
</dbReference>
<dbReference type="PANTHER" id="PTHR11019:SF190">
    <property type="entry name" value="ARAC-FAMILY REGULATORY PROTEIN"/>
    <property type="match status" value="1"/>
</dbReference>
<evidence type="ECO:0000313" key="6">
    <source>
        <dbReference type="Proteomes" id="UP000490980"/>
    </source>
</evidence>
<proteinExistence type="predicted"/>
<dbReference type="RefSeq" id="WP_166945424.1">
    <property type="nucleotide sequence ID" value="NZ_CP077072.1"/>
</dbReference>
<keyword evidence="3" id="KW-0804">Transcription</keyword>
<evidence type="ECO:0000256" key="3">
    <source>
        <dbReference type="ARBA" id="ARBA00023163"/>
    </source>
</evidence>
<dbReference type="Gene3D" id="2.60.120.10">
    <property type="entry name" value="Jelly Rolls"/>
    <property type="match status" value="1"/>
</dbReference>
<dbReference type="InterPro" id="IPR009057">
    <property type="entry name" value="Homeodomain-like_sf"/>
</dbReference>
<name>A0A7X5U6M5_9GAMM</name>
<dbReference type="InterPro" id="IPR014710">
    <property type="entry name" value="RmlC-like_jellyroll"/>
</dbReference>
<keyword evidence="2" id="KW-0238">DNA-binding</keyword>
<organism evidence="5 6">
    <name type="scientific">Luteibacter anthropi</name>
    <dbReference type="NCBI Taxonomy" id="564369"/>
    <lineage>
        <taxon>Bacteria</taxon>
        <taxon>Pseudomonadati</taxon>
        <taxon>Pseudomonadota</taxon>
        <taxon>Gammaproteobacteria</taxon>
        <taxon>Lysobacterales</taxon>
        <taxon>Rhodanobacteraceae</taxon>
        <taxon>Luteibacter</taxon>
    </lineage>
</organism>
<dbReference type="InterPro" id="IPR003313">
    <property type="entry name" value="AraC-bd"/>
</dbReference>
<gene>
    <name evidence="5" type="ORF">HBF25_00195</name>
</gene>
<dbReference type="EMBL" id="JAARLZ010000001">
    <property type="protein sequence ID" value="NII04797.1"/>
    <property type="molecule type" value="Genomic_DNA"/>
</dbReference>
<protein>
    <submittedName>
        <fullName evidence="5">AraC family transcriptional regulator</fullName>
    </submittedName>
</protein>
<feature type="domain" description="HTH araC/xylS-type" evidence="4">
    <location>
        <begin position="155"/>
        <end position="252"/>
    </location>
</feature>
<dbReference type="InterPro" id="IPR018060">
    <property type="entry name" value="HTH_AraC"/>
</dbReference>
<dbReference type="SMART" id="SM00342">
    <property type="entry name" value="HTH_ARAC"/>
    <property type="match status" value="1"/>
</dbReference>
<dbReference type="Pfam" id="PF12833">
    <property type="entry name" value="HTH_18"/>
    <property type="match status" value="1"/>
</dbReference>
<dbReference type="CDD" id="cd06124">
    <property type="entry name" value="cupin_NimR-like_N"/>
    <property type="match status" value="1"/>
</dbReference>
<evidence type="ECO:0000256" key="1">
    <source>
        <dbReference type="ARBA" id="ARBA00023015"/>
    </source>
</evidence>
<sequence length="257" mass="28774">MRPIPTFKQLPGPIYFRHGTMPPSVFESHVHPWGMLNYVSQGLMELTVDSRRMVSPPQYGIWIPPGVSHGAVNRNALEFRAVYVSLAIAAKMPAEACALSISEVLKVLLDEFARLDIITPREPAHVRMSRVVIDQILAARPVANFLPSSEEPHLVAAMAFARTYIARGDSVRDIARSQHMSVRTLERLAQSELGIGFGEWRQRLRFTLGVELLAKQQSVETIARELGYATASSFIEMFKRQACCTPDQFRKGMLARA</sequence>
<dbReference type="PROSITE" id="PS01124">
    <property type="entry name" value="HTH_ARAC_FAMILY_2"/>
    <property type="match status" value="1"/>
</dbReference>
<reference evidence="5 6" key="1">
    <citation type="submission" date="2020-03" db="EMBL/GenBank/DDBJ databases">
        <authorList>
            <person name="Lai Q."/>
        </authorList>
    </citation>
    <scope>NUCLEOTIDE SEQUENCE [LARGE SCALE GENOMIC DNA]</scope>
    <source>
        <strain evidence="5 6">CCUG 25036</strain>
    </source>
</reference>